<keyword evidence="9" id="KW-0807">Transducer</keyword>
<comment type="subcellular location">
    <subcellularLocation>
        <location evidence="1">Cell membrane</location>
        <topology evidence="1">Multi-pass membrane protein</topology>
    </subcellularLocation>
</comment>
<sequence>MYHEFKTMRRVRILSSFFGFGGMLRFVGFNAVAGNSMLDILTYLLFISSNLLIMCYLSAYGTEMIRLSTDVSVALTDHPWYDGSIYYQRMLPFPIARVERPGQLLLTTSYQLFTLTKTRCDEQC</sequence>
<feature type="transmembrane region" description="Helical" evidence="10">
    <location>
        <begin position="40"/>
        <end position="59"/>
    </location>
</feature>
<accession>A0A1B0A3B1</accession>
<evidence type="ECO:0000313" key="11">
    <source>
        <dbReference type="EnsemblMetazoa" id="GPAI033171-PA"/>
    </source>
</evidence>
<reference evidence="11" key="2">
    <citation type="submission" date="2020-05" db="UniProtKB">
        <authorList>
            <consortium name="EnsemblMetazoa"/>
        </authorList>
    </citation>
    <scope>IDENTIFICATION</scope>
    <source>
        <strain evidence="11">IAEA</strain>
    </source>
</reference>
<name>A0A1B0A3B1_GLOPL</name>
<evidence type="ECO:0000256" key="10">
    <source>
        <dbReference type="SAM" id="Phobius"/>
    </source>
</evidence>
<dbReference type="GO" id="GO:0007165">
    <property type="term" value="P:signal transduction"/>
    <property type="evidence" value="ECO:0007669"/>
    <property type="project" value="UniProtKB-KW"/>
</dbReference>
<keyword evidence="3" id="KW-0716">Sensory transduction</keyword>
<dbReference type="Pfam" id="PF02949">
    <property type="entry name" value="7tm_6"/>
    <property type="match status" value="1"/>
</dbReference>
<evidence type="ECO:0000256" key="4">
    <source>
        <dbReference type="ARBA" id="ARBA00022692"/>
    </source>
</evidence>
<keyword evidence="12" id="KW-1185">Reference proteome</keyword>
<dbReference type="AlphaFoldDB" id="A0A1B0A3B1"/>
<evidence type="ECO:0000256" key="2">
    <source>
        <dbReference type="ARBA" id="ARBA00022475"/>
    </source>
</evidence>
<evidence type="ECO:0000256" key="6">
    <source>
        <dbReference type="ARBA" id="ARBA00022989"/>
    </source>
</evidence>
<evidence type="ECO:0000256" key="8">
    <source>
        <dbReference type="ARBA" id="ARBA00023170"/>
    </source>
</evidence>
<keyword evidence="8" id="KW-0675">Receptor</keyword>
<keyword evidence="7 10" id="KW-0472">Membrane</keyword>
<proteinExistence type="predicted"/>
<keyword evidence="2" id="KW-1003">Cell membrane</keyword>
<evidence type="ECO:0000256" key="9">
    <source>
        <dbReference type="ARBA" id="ARBA00023224"/>
    </source>
</evidence>
<dbReference type="EnsemblMetazoa" id="GPAI033171-RA">
    <property type="protein sequence ID" value="GPAI033171-PA"/>
    <property type="gene ID" value="GPAI033171"/>
</dbReference>
<keyword evidence="5" id="KW-0552">Olfaction</keyword>
<evidence type="ECO:0008006" key="13">
    <source>
        <dbReference type="Google" id="ProtNLM"/>
    </source>
</evidence>
<reference evidence="12" key="1">
    <citation type="submission" date="2014-03" db="EMBL/GenBank/DDBJ databases">
        <authorList>
            <person name="Aksoy S."/>
            <person name="Warren W."/>
            <person name="Wilson R.K."/>
        </authorList>
    </citation>
    <scope>NUCLEOTIDE SEQUENCE [LARGE SCALE GENOMIC DNA]</scope>
    <source>
        <strain evidence="12">IAEA</strain>
    </source>
</reference>
<dbReference type="GO" id="GO:0005886">
    <property type="term" value="C:plasma membrane"/>
    <property type="evidence" value="ECO:0007669"/>
    <property type="project" value="UniProtKB-SubCell"/>
</dbReference>
<dbReference type="Proteomes" id="UP000092445">
    <property type="component" value="Unassembled WGS sequence"/>
</dbReference>
<protein>
    <recommendedName>
        <fullName evidence="13">Odorant receptor</fullName>
    </recommendedName>
</protein>
<dbReference type="STRING" id="7398.A0A1B0A3B1"/>
<evidence type="ECO:0000256" key="3">
    <source>
        <dbReference type="ARBA" id="ARBA00022606"/>
    </source>
</evidence>
<dbReference type="GO" id="GO:0004984">
    <property type="term" value="F:olfactory receptor activity"/>
    <property type="evidence" value="ECO:0007669"/>
    <property type="project" value="InterPro"/>
</dbReference>
<evidence type="ECO:0000256" key="7">
    <source>
        <dbReference type="ARBA" id="ARBA00023136"/>
    </source>
</evidence>
<evidence type="ECO:0000313" key="12">
    <source>
        <dbReference type="Proteomes" id="UP000092445"/>
    </source>
</evidence>
<evidence type="ECO:0000256" key="5">
    <source>
        <dbReference type="ARBA" id="ARBA00022725"/>
    </source>
</evidence>
<organism evidence="11 12">
    <name type="scientific">Glossina pallidipes</name>
    <name type="common">Tsetse fly</name>
    <dbReference type="NCBI Taxonomy" id="7398"/>
    <lineage>
        <taxon>Eukaryota</taxon>
        <taxon>Metazoa</taxon>
        <taxon>Ecdysozoa</taxon>
        <taxon>Arthropoda</taxon>
        <taxon>Hexapoda</taxon>
        <taxon>Insecta</taxon>
        <taxon>Pterygota</taxon>
        <taxon>Neoptera</taxon>
        <taxon>Endopterygota</taxon>
        <taxon>Diptera</taxon>
        <taxon>Brachycera</taxon>
        <taxon>Muscomorpha</taxon>
        <taxon>Hippoboscoidea</taxon>
        <taxon>Glossinidae</taxon>
        <taxon>Glossina</taxon>
    </lineage>
</organism>
<dbReference type="VEuPathDB" id="VectorBase:GPAI033171"/>
<dbReference type="GO" id="GO:0005549">
    <property type="term" value="F:odorant binding"/>
    <property type="evidence" value="ECO:0007669"/>
    <property type="project" value="InterPro"/>
</dbReference>
<keyword evidence="6 10" id="KW-1133">Transmembrane helix</keyword>
<keyword evidence="4 10" id="KW-0812">Transmembrane</keyword>
<feature type="transmembrane region" description="Helical" evidence="10">
    <location>
        <begin position="12"/>
        <end position="34"/>
    </location>
</feature>
<evidence type="ECO:0000256" key="1">
    <source>
        <dbReference type="ARBA" id="ARBA00004651"/>
    </source>
</evidence>
<dbReference type="InterPro" id="IPR004117">
    <property type="entry name" value="7tm6_olfct_rcpt"/>
</dbReference>